<accession>A0A838L5H0</accession>
<comment type="caution">
    <text evidence="1">The sequence shown here is derived from an EMBL/GenBank/DDBJ whole genome shotgun (WGS) entry which is preliminary data.</text>
</comment>
<protein>
    <recommendedName>
        <fullName evidence="3">XRE family transcriptional regulator</fullName>
    </recommendedName>
</protein>
<proteinExistence type="predicted"/>
<sequence>MHLLSRIQRHLRRTGTSPTAFGRRVLGDPRFVHDLRNGREPRIATERRIHAWLDAYEETAR</sequence>
<evidence type="ECO:0000313" key="1">
    <source>
        <dbReference type="EMBL" id="MBA2932858.1"/>
    </source>
</evidence>
<evidence type="ECO:0000313" key="2">
    <source>
        <dbReference type="Proteomes" id="UP000570166"/>
    </source>
</evidence>
<name>A0A838L5H0_9SPHN</name>
<evidence type="ECO:0008006" key="3">
    <source>
        <dbReference type="Google" id="ProtNLM"/>
    </source>
</evidence>
<keyword evidence="2" id="KW-1185">Reference proteome</keyword>
<gene>
    <name evidence="1" type="ORF">HZF05_01990</name>
</gene>
<dbReference type="Proteomes" id="UP000570166">
    <property type="component" value="Unassembled WGS sequence"/>
</dbReference>
<dbReference type="EMBL" id="JACEIB010000001">
    <property type="protein sequence ID" value="MBA2932858.1"/>
    <property type="molecule type" value="Genomic_DNA"/>
</dbReference>
<organism evidence="1 2">
    <name type="scientific">Sphingomonas chungangi</name>
    <dbReference type="NCBI Taxonomy" id="2683589"/>
    <lineage>
        <taxon>Bacteria</taxon>
        <taxon>Pseudomonadati</taxon>
        <taxon>Pseudomonadota</taxon>
        <taxon>Alphaproteobacteria</taxon>
        <taxon>Sphingomonadales</taxon>
        <taxon>Sphingomonadaceae</taxon>
        <taxon>Sphingomonas</taxon>
    </lineage>
</organism>
<reference evidence="1 2" key="1">
    <citation type="submission" date="2020-07" db="EMBL/GenBank/DDBJ databases">
        <authorList>
            <person name="Sun Q."/>
        </authorList>
    </citation>
    <scope>NUCLEOTIDE SEQUENCE [LARGE SCALE GENOMIC DNA]</scope>
    <source>
        <strain evidence="1 2">CGMCC 1.13654</strain>
    </source>
</reference>
<dbReference type="AlphaFoldDB" id="A0A838L5H0"/>